<dbReference type="EMBL" id="BK015501">
    <property type="protein sequence ID" value="DAE10007.1"/>
    <property type="molecule type" value="Genomic_DNA"/>
</dbReference>
<reference evidence="1" key="1">
    <citation type="journal article" date="2021" name="Proc. Natl. Acad. Sci. U.S.A.">
        <title>A Catalog of Tens of Thousands of Viruses from Human Metagenomes Reveals Hidden Associations with Chronic Diseases.</title>
        <authorList>
            <person name="Tisza M.J."/>
            <person name="Buck C.B."/>
        </authorList>
    </citation>
    <scope>NUCLEOTIDE SEQUENCE</scope>
    <source>
        <strain evidence="1">CtL1i33</strain>
    </source>
</reference>
<proteinExistence type="predicted"/>
<accession>A0A8S5PS81</accession>
<organism evidence="1">
    <name type="scientific">Siphoviridae sp. ctL1i33</name>
    <dbReference type="NCBI Taxonomy" id="2825450"/>
    <lineage>
        <taxon>Viruses</taxon>
        <taxon>Duplodnaviria</taxon>
        <taxon>Heunggongvirae</taxon>
        <taxon>Uroviricota</taxon>
        <taxon>Caudoviricetes</taxon>
    </lineage>
</organism>
<sequence length="32" mass="3670">MHIQMDKGISGWRVNTNTRPTLIKYIVGLNGR</sequence>
<evidence type="ECO:0000313" key="1">
    <source>
        <dbReference type="EMBL" id="DAE10007.1"/>
    </source>
</evidence>
<protein>
    <submittedName>
        <fullName evidence="1">Uncharacterized protein</fullName>
    </submittedName>
</protein>
<name>A0A8S5PS81_9CAUD</name>